<dbReference type="STRING" id="357804.Ping_3058"/>
<dbReference type="AlphaFoldDB" id="A1SZ43"/>
<protein>
    <submittedName>
        <fullName evidence="1">Uncharacterized protein</fullName>
    </submittedName>
</protein>
<gene>
    <name evidence="1" type="ordered locus">Ping_3058</name>
</gene>
<organism evidence="1 2">
    <name type="scientific">Psychromonas ingrahamii (strain DSM 17664 / CCUG 51855 / 37)</name>
    <dbReference type="NCBI Taxonomy" id="357804"/>
    <lineage>
        <taxon>Bacteria</taxon>
        <taxon>Pseudomonadati</taxon>
        <taxon>Pseudomonadota</taxon>
        <taxon>Gammaproteobacteria</taxon>
        <taxon>Alteromonadales</taxon>
        <taxon>Psychromonadaceae</taxon>
        <taxon>Psychromonas</taxon>
    </lineage>
</organism>
<reference evidence="1 2" key="1">
    <citation type="submission" date="2007-01" db="EMBL/GenBank/DDBJ databases">
        <title>Complete sequence of Psychromonas ingrahamii 37.</title>
        <authorList>
            <consortium name="US DOE Joint Genome Institute"/>
            <person name="Copeland A."/>
            <person name="Lucas S."/>
            <person name="Lapidus A."/>
            <person name="Barry K."/>
            <person name="Detter J.C."/>
            <person name="Glavina del Rio T."/>
            <person name="Hammon N."/>
            <person name="Israni S."/>
            <person name="Dalin E."/>
            <person name="Tice H."/>
            <person name="Pitluck S."/>
            <person name="Thompson L.S."/>
            <person name="Brettin T."/>
            <person name="Bruce D."/>
            <person name="Han C."/>
            <person name="Tapia R."/>
            <person name="Schmutz J."/>
            <person name="Larimer F."/>
            <person name="Land M."/>
            <person name="Hauser L."/>
            <person name="Kyrpides N."/>
            <person name="Ivanova N."/>
            <person name="Staley J."/>
            <person name="Richardson P."/>
        </authorList>
    </citation>
    <scope>NUCLEOTIDE SEQUENCE [LARGE SCALE GENOMIC DNA]</scope>
    <source>
        <strain evidence="1 2">37</strain>
    </source>
</reference>
<name>A1SZ43_PSYIN</name>
<dbReference type="KEGG" id="pin:Ping_3058"/>
<dbReference type="EMBL" id="CP000510">
    <property type="protein sequence ID" value="ABM04758.1"/>
    <property type="molecule type" value="Genomic_DNA"/>
</dbReference>
<evidence type="ECO:0000313" key="2">
    <source>
        <dbReference type="Proteomes" id="UP000000639"/>
    </source>
</evidence>
<keyword evidence="2" id="KW-1185">Reference proteome</keyword>
<dbReference type="Proteomes" id="UP000000639">
    <property type="component" value="Chromosome"/>
</dbReference>
<dbReference type="HOGENOM" id="CLU_1785306_0_0_6"/>
<sequence>MLKALRPKSRSAFFYMTETMKKIFLVLFVLYSGSVFSLETVRVKNAELNELYLYNGSRLEVIPAEGVIVYVEGNANKRVKLTIKATGAVYLTSGVRIDNLRAKNPIIRLDKYGEGQFEIGFSLLGEKKVSGKHKKQIKYEIEYLD</sequence>
<accession>A1SZ43</accession>
<proteinExistence type="predicted"/>
<evidence type="ECO:0000313" key="1">
    <source>
        <dbReference type="EMBL" id="ABM04758.1"/>
    </source>
</evidence>